<dbReference type="PANTHER" id="PTHR33393:SF13">
    <property type="entry name" value="PGA BIOSYNTHESIS PROTEIN CAPA"/>
    <property type="match status" value="1"/>
</dbReference>
<organism evidence="3 4">
    <name type="scientific">Kitasatospora cystarginea</name>
    <dbReference type="NCBI Taxonomy" id="58350"/>
    <lineage>
        <taxon>Bacteria</taxon>
        <taxon>Bacillati</taxon>
        <taxon>Actinomycetota</taxon>
        <taxon>Actinomycetes</taxon>
        <taxon>Kitasatosporales</taxon>
        <taxon>Streptomycetaceae</taxon>
        <taxon>Kitasatospora</taxon>
    </lineage>
</organism>
<dbReference type="SUPFAM" id="SSF56300">
    <property type="entry name" value="Metallo-dependent phosphatases"/>
    <property type="match status" value="1"/>
</dbReference>
<comment type="similarity">
    <text evidence="1">Belongs to the CapA family.</text>
</comment>
<proteinExistence type="inferred from homology"/>
<protein>
    <recommendedName>
        <fullName evidence="2">Capsule synthesis protein CapA domain-containing protein</fullName>
    </recommendedName>
</protein>
<comment type="caution">
    <text evidence="3">The sequence shown here is derived from an EMBL/GenBank/DDBJ whole genome shotgun (WGS) entry which is preliminary data.</text>
</comment>
<evidence type="ECO:0000313" key="4">
    <source>
        <dbReference type="Proteomes" id="UP001500305"/>
    </source>
</evidence>
<dbReference type="PANTHER" id="PTHR33393">
    <property type="entry name" value="POLYGLUTAMINE SYNTHESIS ACCESSORY PROTEIN RV0574C-RELATED"/>
    <property type="match status" value="1"/>
</dbReference>
<dbReference type="SMART" id="SM00854">
    <property type="entry name" value="PGA_cap"/>
    <property type="match status" value="1"/>
</dbReference>
<sequence>MELTLALAGDTMLGRGVAEELRRSPSPGTLLSQAVRVALAQADLVVLNLECCVSGRGHRWPDPGKPFFFRAPPAAAGILAELGVDCVTLANNHALDYGFDALADTRTLLDRAGVRAVGAGADLAAAREFAVLEASGARIAVVGVTDDPEDFAAGENRPGVAFADLYRSVPGWLAELVARAADEADAVLVTPHWGPNMTTRPPAHVPPAAKELLDAGATLVAGHSSHVFHGVTHRILYDMGDFVDDYAVDPVLRNDLGLLFLVTLAGPDPAHLAPTGLEALPLFLDYCHTRVARDGEREWIRERFTSACAGFGTEVGERGGRLTVDWR</sequence>
<dbReference type="Proteomes" id="UP001500305">
    <property type="component" value="Unassembled WGS sequence"/>
</dbReference>
<dbReference type="InterPro" id="IPR052169">
    <property type="entry name" value="CW_Biosynth-Accessory"/>
</dbReference>
<dbReference type="InterPro" id="IPR019079">
    <property type="entry name" value="Capsule_synth_CapA"/>
</dbReference>
<feature type="domain" description="Capsule synthesis protein CapA" evidence="2">
    <location>
        <begin position="4"/>
        <end position="246"/>
    </location>
</feature>
<accession>A0ABP5RKM8</accession>
<dbReference type="Gene3D" id="3.60.21.10">
    <property type="match status" value="1"/>
</dbReference>
<dbReference type="EMBL" id="BAAATR010000031">
    <property type="protein sequence ID" value="GAA2264995.1"/>
    <property type="molecule type" value="Genomic_DNA"/>
</dbReference>
<reference evidence="4" key="1">
    <citation type="journal article" date="2019" name="Int. J. Syst. Evol. Microbiol.">
        <title>The Global Catalogue of Microorganisms (GCM) 10K type strain sequencing project: providing services to taxonomists for standard genome sequencing and annotation.</title>
        <authorList>
            <consortium name="The Broad Institute Genomics Platform"/>
            <consortium name="The Broad Institute Genome Sequencing Center for Infectious Disease"/>
            <person name="Wu L."/>
            <person name="Ma J."/>
        </authorList>
    </citation>
    <scope>NUCLEOTIDE SEQUENCE [LARGE SCALE GENOMIC DNA]</scope>
    <source>
        <strain evidence="4">JCM 7356</strain>
    </source>
</reference>
<dbReference type="InterPro" id="IPR029052">
    <property type="entry name" value="Metallo-depent_PP-like"/>
</dbReference>
<dbReference type="RefSeq" id="WP_344639394.1">
    <property type="nucleotide sequence ID" value="NZ_BAAATR010000031.1"/>
</dbReference>
<name>A0ABP5RKM8_9ACTN</name>
<dbReference type="Pfam" id="PF09587">
    <property type="entry name" value="PGA_cap"/>
    <property type="match status" value="1"/>
</dbReference>
<gene>
    <name evidence="3" type="ORF">GCM10010430_57280</name>
</gene>
<evidence type="ECO:0000256" key="1">
    <source>
        <dbReference type="ARBA" id="ARBA00005662"/>
    </source>
</evidence>
<evidence type="ECO:0000259" key="2">
    <source>
        <dbReference type="SMART" id="SM00854"/>
    </source>
</evidence>
<evidence type="ECO:0000313" key="3">
    <source>
        <dbReference type="EMBL" id="GAA2264995.1"/>
    </source>
</evidence>
<keyword evidence="4" id="KW-1185">Reference proteome</keyword>
<dbReference type="CDD" id="cd07381">
    <property type="entry name" value="MPP_CapA"/>
    <property type="match status" value="1"/>
</dbReference>